<evidence type="ECO:0000256" key="1">
    <source>
        <dbReference type="SAM" id="MobiDB-lite"/>
    </source>
</evidence>
<protein>
    <submittedName>
        <fullName evidence="2">Uncharacterized protein</fullName>
    </submittedName>
</protein>
<proteinExistence type="predicted"/>
<dbReference type="EMBL" id="BPLR01004657">
    <property type="protein sequence ID" value="GIX96504.1"/>
    <property type="molecule type" value="Genomic_DNA"/>
</dbReference>
<reference evidence="2 3" key="1">
    <citation type="submission" date="2021-06" db="EMBL/GenBank/DDBJ databases">
        <title>Caerostris extrusa draft genome.</title>
        <authorList>
            <person name="Kono N."/>
            <person name="Arakawa K."/>
        </authorList>
    </citation>
    <scope>NUCLEOTIDE SEQUENCE [LARGE SCALE GENOMIC DNA]</scope>
</reference>
<accession>A0AAV4PHE5</accession>
<gene>
    <name evidence="2" type="ORF">CEXT_504961</name>
</gene>
<feature type="region of interest" description="Disordered" evidence="1">
    <location>
        <begin position="84"/>
        <end position="115"/>
    </location>
</feature>
<dbReference type="AlphaFoldDB" id="A0AAV4PHE5"/>
<dbReference type="Proteomes" id="UP001054945">
    <property type="component" value="Unassembled WGS sequence"/>
</dbReference>
<keyword evidence="3" id="KW-1185">Reference proteome</keyword>
<organism evidence="2 3">
    <name type="scientific">Caerostris extrusa</name>
    <name type="common">Bark spider</name>
    <name type="synonym">Caerostris bankana</name>
    <dbReference type="NCBI Taxonomy" id="172846"/>
    <lineage>
        <taxon>Eukaryota</taxon>
        <taxon>Metazoa</taxon>
        <taxon>Ecdysozoa</taxon>
        <taxon>Arthropoda</taxon>
        <taxon>Chelicerata</taxon>
        <taxon>Arachnida</taxon>
        <taxon>Araneae</taxon>
        <taxon>Araneomorphae</taxon>
        <taxon>Entelegynae</taxon>
        <taxon>Araneoidea</taxon>
        <taxon>Araneidae</taxon>
        <taxon>Caerostris</taxon>
    </lineage>
</organism>
<name>A0AAV4PHE5_CAEEX</name>
<evidence type="ECO:0000313" key="2">
    <source>
        <dbReference type="EMBL" id="GIX96504.1"/>
    </source>
</evidence>
<evidence type="ECO:0000313" key="3">
    <source>
        <dbReference type="Proteomes" id="UP001054945"/>
    </source>
</evidence>
<comment type="caution">
    <text evidence="2">The sequence shown here is derived from an EMBL/GenBank/DDBJ whole genome shotgun (WGS) entry which is preliminary data.</text>
</comment>
<sequence>MGATEKVNPHRRKIQKTSVCMCTIVSDVLVVRDQKYLEISAVEGRILTGRMMLRVAGDCQRLISPLARRLLFLRTDAIDDFVRNRQPPNDIPRAESSARNPYGTRAPGGNHVYRTTPMCHSMKRENLRTEIWRRGLHFLPPFHEANEKNFQLSIQQALYRNFSFDFTFQISNQLPQFGNSIHPNPDVPSFILSFSQ</sequence>